<keyword evidence="3" id="KW-1185">Reference proteome</keyword>
<dbReference type="EMBL" id="BAABJK010000006">
    <property type="protein sequence ID" value="GAA4969247.1"/>
    <property type="molecule type" value="Genomic_DNA"/>
</dbReference>
<evidence type="ECO:0008006" key="4">
    <source>
        <dbReference type="Google" id="ProtNLM"/>
    </source>
</evidence>
<gene>
    <name evidence="2" type="ORF">GCM10023315_18590</name>
</gene>
<keyword evidence="1" id="KW-0732">Signal</keyword>
<name>A0ABP9HEX7_9FLAO</name>
<evidence type="ECO:0000313" key="3">
    <source>
        <dbReference type="Proteomes" id="UP001501692"/>
    </source>
</evidence>
<feature type="chain" id="PRO_5047086044" description="DUF4251 domain-containing protein" evidence="1">
    <location>
        <begin position="26"/>
        <end position="182"/>
    </location>
</feature>
<reference evidence="3" key="1">
    <citation type="journal article" date="2019" name="Int. J. Syst. Evol. Microbiol.">
        <title>The Global Catalogue of Microorganisms (GCM) 10K type strain sequencing project: providing services to taxonomists for standard genome sequencing and annotation.</title>
        <authorList>
            <consortium name="The Broad Institute Genomics Platform"/>
            <consortium name="The Broad Institute Genome Sequencing Center for Infectious Disease"/>
            <person name="Wu L."/>
            <person name="Ma J."/>
        </authorList>
    </citation>
    <scope>NUCLEOTIDE SEQUENCE [LARGE SCALE GENOMIC DNA]</scope>
    <source>
        <strain evidence="3">JCM 18287</strain>
    </source>
</reference>
<evidence type="ECO:0000313" key="2">
    <source>
        <dbReference type="EMBL" id="GAA4969247.1"/>
    </source>
</evidence>
<dbReference type="Gene3D" id="2.40.128.410">
    <property type="match status" value="1"/>
</dbReference>
<dbReference type="Pfam" id="PF14059">
    <property type="entry name" value="DUF4251"/>
    <property type="match status" value="1"/>
</dbReference>
<dbReference type="Proteomes" id="UP001501692">
    <property type="component" value="Unassembled WGS sequence"/>
</dbReference>
<dbReference type="PROSITE" id="PS51257">
    <property type="entry name" value="PROKAR_LIPOPROTEIN"/>
    <property type="match status" value="1"/>
</dbReference>
<dbReference type="RefSeq" id="WP_345167557.1">
    <property type="nucleotide sequence ID" value="NZ_BAABJK010000006.1"/>
</dbReference>
<protein>
    <recommendedName>
        <fullName evidence="4">DUF4251 domain-containing protein</fullName>
    </recommendedName>
</protein>
<evidence type="ECO:0000256" key="1">
    <source>
        <dbReference type="SAM" id="SignalP"/>
    </source>
</evidence>
<feature type="signal peptide" evidence="1">
    <location>
        <begin position="1"/>
        <end position="25"/>
    </location>
</feature>
<accession>A0ABP9HEX7</accession>
<sequence length="182" mass="20450">MKQAYYILILLFLVLFSCASSKSKASPKQIEDLAKLIDNKKFTIESTWAHPQVTNAMQQVLNSAFMQIGSNATSVNLIGNSNYLTISGDSISSYLPYFGERQMGVSYNNNDSAIQLNGLLNDYKVEKNKNESYTLSFQSRNKQEAFNTSIIIFPNLRSEIIINSSSRFPIRYSGNIISETSQ</sequence>
<dbReference type="InterPro" id="IPR025347">
    <property type="entry name" value="DUF4251"/>
</dbReference>
<comment type="caution">
    <text evidence="2">The sequence shown here is derived from an EMBL/GenBank/DDBJ whole genome shotgun (WGS) entry which is preliminary data.</text>
</comment>
<organism evidence="2 3">
    <name type="scientific">Algibacter aquimarinus</name>
    <dbReference type="NCBI Taxonomy" id="1136748"/>
    <lineage>
        <taxon>Bacteria</taxon>
        <taxon>Pseudomonadati</taxon>
        <taxon>Bacteroidota</taxon>
        <taxon>Flavobacteriia</taxon>
        <taxon>Flavobacteriales</taxon>
        <taxon>Flavobacteriaceae</taxon>
        <taxon>Algibacter</taxon>
    </lineage>
</organism>
<proteinExistence type="predicted"/>